<dbReference type="InterPro" id="IPR015797">
    <property type="entry name" value="NUDIX_hydrolase-like_dom_sf"/>
</dbReference>
<accession>A0A272ERF5</accession>
<proteinExistence type="predicted"/>
<evidence type="ECO:0000313" key="8">
    <source>
        <dbReference type="EMBL" id="KAF7598566.1"/>
    </source>
</evidence>
<evidence type="ECO:0000313" key="9">
    <source>
        <dbReference type="EMBL" id="PAS92300.1"/>
    </source>
</evidence>
<dbReference type="InterPro" id="IPR045121">
    <property type="entry name" value="CoAse"/>
</dbReference>
<dbReference type="PANTHER" id="PTHR12992">
    <property type="entry name" value="NUDIX HYDROLASE"/>
    <property type="match status" value="1"/>
</dbReference>
<evidence type="ECO:0000313" key="11">
    <source>
        <dbReference type="Proteomes" id="UP000623509"/>
    </source>
</evidence>
<reference evidence="8 11" key="1">
    <citation type="submission" date="2016-08" db="EMBL/GenBank/DDBJ databases">
        <title>Candidatus Dactylopiibacterium carminicum genome sequence.</title>
        <authorList>
            <person name="Ramirez-Puebla S.T."/>
            <person name="Ormeno-Orrillo E."/>
            <person name="Vera-Ponce De Leon A."/>
            <person name="Luis L."/>
            <person name="Sanchez-Flores A."/>
            <person name="Monica R."/>
            <person name="Martinez-Romero E."/>
        </authorList>
    </citation>
    <scope>NUCLEOTIDE SEQUENCE [LARGE SCALE GENOMIC DNA]</scope>
    <source>
        <strain evidence="8">END1</strain>
    </source>
</reference>
<reference evidence="9 10" key="2">
    <citation type="submission" date="2017-07" db="EMBL/GenBank/DDBJ databases">
        <title>Candidatus Dactylopiibacterium carminicum, a nitrogen-fixing symbiont of the cochineal insect Dactylopius coccus and Dactylopius opuntiae (Hemiptera: Coccoidea: Dactylopiidae).</title>
        <authorList>
            <person name="Vera A."/>
        </authorList>
    </citation>
    <scope>NUCLEOTIDE SEQUENCE [LARGE SCALE GENOMIC DNA]</scope>
    <source>
        <strain evidence="9 10">NFDCM</strain>
    </source>
</reference>
<evidence type="ECO:0000313" key="10">
    <source>
        <dbReference type="Proteomes" id="UP000216107"/>
    </source>
</evidence>
<evidence type="ECO:0000256" key="6">
    <source>
        <dbReference type="ARBA" id="ARBA00023211"/>
    </source>
</evidence>
<evidence type="ECO:0000256" key="2">
    <source>
        <dbReference type="ARBA" id="ARBA00001946"/>
    </source>
</evidence>
<dbReference type="Proteomes" id="UP000623509">
    <property type="component" value="Unassembled WGS sequence"/>
</dbReference>
<dbReference type="InterPro" id="IPR000086">
    <property type="entry name" value="NUDIX_hydrolase_dom"/>
</dbReference>
<dbReference type="GO" id="GO:0010945">
    <property type="term" value="F:coenzyme A diphosphatase activity"/>
    <property type="evidence" value="ECO:0007669"/>
    <property type="project" value="InterPro"/>
</dbReference>
<keyword evidence="3" id="KW-0479">Metal-binding</keyword>
<dbReference type="EMBL" id="MDUX01000044">
    <property type="protein sequence ID" value="KAF7598566.1"/>
    <property type="molecule type" value="Genomic_DNA"/>
</dbReference>
<evidence type="ECO:0000256" key="5">
    <source>
        <dbReference type="ARBA" id="ARBA00022842"/>
    </source>
</evidence>
<dbReference type="AlphaFoldDB" id="A0A272ERF5"/>
<comment type="caution">
    <text evidence="9">The sequence shown here is derived from an EMBL/GenBank/DDBJ whole genome shotgun (WGS) entry which is preliminary data.</text>
</comment>
<keyword evidence="6" id="KW-0464">Manganese</keyword>
<dbReference type="GO" id="GO:0046872">
    <property type="term" value="F:metal ion binding"/>
    <property type="evidence" value="ECO:0007669"/>
    <property type="project" value="UniProtKB-KW"/>
</dbReference>
<dbReference type="PANTHER" id="PTHR12992:SF11">
    <property type="entry name" value="MITOCHONDRIAL COENZYME A DIPHOSPHATASE NUDT8"/>
    <property type="match status" value="1"/>
</dbReference>
<keyword evidence="4" id="KW-0378">Hydrolase</keyword>
<keyword evidence="11" id="KW-1185">Reference proteome</keyword>
<name>A0A272ERF5_9RHOO</name>
<dbReference type="CDD" id="cd03426">
    <property type="entry name" value="NUDIX_CoAse_Nudt7"/>
    <property type="match status" value="1"/>
</dbReference>
<evidence type="ECO:0000256" key="1">
    <source>
        <dbReference type="ARBA" id="ARBA00001936"/>
    </source>
</evidence>
<organism evidence="9 10">
    <name type="scientific">Candidatus Dactylopiibacterium carminicum</name>
    <dbReference type="NCBI Taxonomy" id="857335"/>
    <lineage>
        <taxon>Bacteria</taxon>
        <taxon>Pseudomonadati</taxon>
        <taxon>Pseudomonadota</taxon>
        <taxon>Betaproteobacteria</taxon>
        <taxon>Rhodocyclales</taxon>
        <taxon>Rhodocyclaceae</taxon>
        <taxon>Candidatus Dactylopiibacterium</taxon>
    </lineage>
</organism>
<feature type="domain" description="Nudix hydrolase" evidence="7">
    <location>
        <begin position="36"/>
        <end position="170"/>
    </location>
</feature>
<dbReference type="PROSITE" id="PS51462">
    <property type="entry name" value="NUDIX"/>
    <property type="match status" value="1"/>
</dbReference>
<comment type="cofactor">
    <cofactor evidence="1">
        <name>Mn(2+)</name>
        <dbReference type="ChEBI" id="CHEBI:29035"/>
    </cofactor>
</comment>
<dbReference type="OrthoDB" id="9802805at2"/>
<dbReference type="EMBL" id="NMRN01000042">
    <property type="protein sequence ID" value="PAS92300.1"/>
    <property type="molecule type" value="Genomic_DNA"/>
</dbReference>
<keyword evidence="5" id="KW-0460">Magnesium</keyword>
<dbReference type="NCBIfam" id="NF007980">
    <property type="entry name" value="PRK10707.1"/>
    <property type="match status" value="1"/>
</dbReference>
<dbReference type="Gene3D" id="3.90.79.10">
    <property type="entry name" value="Nucleoside Triphosphate Pyrophosphohydrolase"/>
    <property type="match status" value="1"/>
</dbReference>
<protein>
    <submittedName>
        <fullName evidence="9">CoA pyrophosphatase</fullName>
    </submittedName>
</protein>
<comment type="cofactor">
    <cofactor evidence="2">
        <name>Mg(2+)</name>
        <dbReference type="ChEBI" id="CHEBI:18420"/>
    </cofactor>
</comment>
<sequence length="202" mass="22151">MSFSNPPPSVEQLRQHAPQALAGFSWQPPWPLQERQTPAAVLVGLLPRAHGLQLVLTRRTDHLYHHAGQISFPGGRQEDEDAGLIATALRESNEEIGLLARDVEVLGCLPEYATPSNFRITPVLALLAPEAALQADPFEVAEIFEVPLAFACDERNYQAHRIHWQGGLREIPALPCNGRFIWGATAGILQMLAAFMAGIPRA</sequence>
<dbReference type="RefSeq" id="WP_095525202.1">
    <property type="nucleotide sequence ID" value="NZ_MDUX01000044.1"/>
</dbReference>
<dbReference type="SUPFAM" id="SSF55811">
    <property type="entry name" value="Nudix"/>
    <property type="match status" value="1"/>
</dbReference>
<gene>
    <name evidence="8" type="ORF">BGI27_12460</name>
    <name evidence="9" type="ORF">CGU29_12290</name>
</gene>
<evidence type="ECO:0000259" key="7">
    <source>
        <dbReference type="PROSITE" id="PS51462"/>
    </source>
</evidence>
<dbReference type="Proteomes" id="UP000216107">
    <property type="component" value="Unassembled WGS sequence"/>
</dbReference>
<evidence type="ECO:0000256" key="3">
    <source>
        <dbReference type="ARBA" id="ARBA00022723"/>
    </source>
</evidence>
<evidence type="ECO:0000256" key="4">
    <source>
        <dbReference type="ARBA" id="ARBA00022801"/>
    </source>
</evidence>
<dbReference type="Pfam" id="PF00293">
    <property type="entry name" value="NUDIX"/>
    <property type="match status" value="1"/>
</dbReference>